<dbReference type="OrthoDB" id="9800974at2"/>
<keyword evidence="4" id="KW-0479">Metal-binding</keyword>
<evidence type="ECO:0000256" key="2">
    <source>
        <dbReference type="ARBA" id="ARBA00005940"/>
    </source>
</evidence>
<dbReference type="GO" id="GO:0009341">
    <property type="term" value="C:beta-galactosidase complex"/>
    <property type="evidence" value="ECO:0007669"/>
    <property type="project" value="InterPro"/>
</dbReference>
<dbReference type="Pfam" id="PF02449">
    <property type="entry name" value="Glyco_hydro_42"/>
    <property type="match status" value="1"/>
</dbReference>
<evidence type="ECO:0000313" key="11">
    <source>
        <dbReference type="EMBL" id="SDE14103.1"/>
    </source>
</evidence>
<dbReference type="Gene3D" id="3.20.20.80">
    <property type="entry name" value="Glycosidases"/>
    <property type="match status" value="1"/>
</dbReference>
<dbReference type="InterPro" id="IPR013739">
    <property type="entry name" value="Beta_galactosidase_C"/>
</dbReference>
<dbReference type="Gene3D" id="3.40.50.880">
    <property type="match status" value="1"/>
</dbReference>
<dbReference type="GO" id="GO:0004565">
    <property type="term" value="F:beta-galactosidase activity"/>
    <property type="evidence" value="ECO:0007669"/>
    <property type="project" value="UniProtKB-EC"/>
</dbReference>
<dbReference type="InterPro" id="IPR029062">
    <property type="entry name" value="Class_I_gatase-like"/>
</dbReference>
<dbReference type="PANTHER" id="PTHR36447">
    <property type="entry name" value="BETA-GALACTOSIDASE GANA"/>
    <property type="match status" value="1"/>
</dbReference>
<dbReference type="EMBL" id="FNAD01000013">
    <property type="protein sequence ID" value="SDE14103.1"/>
    <property type="molecule type" value="Genomic_DNA"/>
</dbReference>
<keyword evidence="12" id="KW-1185">Reference proteome</keyword>
<dbReference type="InterPro" id="IPR013529">
    <property type="entry name" value="Glyco_hydro_42_N"/>
</dbReference>
<dbReference type="STRING" id="58114.SAMN05216270_113142"/>
<evidence type="ECO:0000256" key="5">
    <source>
        <dbReference type="ARBA" id="ARBA00022801"/>
    </source>
</evidence>
<dbReference type="InterPro" id="IPR017853">
    <property type="entry name" value="GH"/>
</dbReference>
<sequence length="703" mass="78193">MTNWPNPILFGAAYYYEYQPAAEDGLDTEAGLQRLKTDLDLMVEAGFSVIRVGESVWSTWEPENGRFDLDWLQPVLDGAHERGIGVIVGTPTYAVPPWLTRLYPEIAGERRTGEPIGWGGRQEVDYTHPAFKFHAERVIRKILARYADHPAVIGYQVDNEPGLQIFHNEGVFQQFTDYLRHQYGDVETLNREWGLVYWSHRLSTWADLWRPDGNAQPQYEQAWRRFQTELTNDFIGWQADIAREYAREDQFTTTCISYSRPAIDDRALTARLDVTAGNPYYRMQDGLALPSQDGTALDWNTRGTWSLYHSADRMYSSRQEPFLVTETNAQAIGSPWENHPAYDGQWRQAAWALISRGAKMIEYWHWHTLHFGTETYWGGILPHSQEPGRAYRELAGLGAELRKAGAALDGLTPGADVAVLYSKPSEWGLAAHPAIATENGGPDRHSFESITGPFYQGAFDAGLQARIVHTEHLGDPAEAVAQFPVLVAAGLYVADDALLDWLGEYAAAGGHLILGPRTGYGDEESRARLDVKPARLREAAGVWYEEFANLTGEVPLRAAEGSPLALDDAAAAVKWADGVYLEGAEALAEYVHPHYGRFTAAATKVHGRGRVTYVGTIPNGAFGKALFTWVAPEDAWRPANPSVTATSGTTGDGRTARFVHNWSWDPAEYALPGAVRDLLDDTEYAAGETLRLGPWDVKVLIEP</sequence>
<evidence type="ECO:0000256" key="7">
    <source>
        <dbReference type="ARBA" id="ARBA00023295"/>
    </source>
</evidence>
<evidence type="ECO:0000259" key="10">
    <source>
        <dbReference type="Pfam" id="PF08533"/>
    </source>
</evidence>
<feature type="domain" description="Glycoside hydrolase family 42 N-terminal" evidence="8">
    <location>
        <begin position="34"/>
        <end position="403"/>
    </location>
</feature>
<evidence type="ECO:0000256" key="4">
    <source>
        <dbReference type="ARBA" id="ARBA00022723"/>
    </source>
</evidence>
<keyword evidence="7" id="KW-0326">Glycosidase</keyword>
<dbReference type="RefSeq" id="WP_091039180.1">
    <property type="nucleotide sequence ID" value="NZ_FNAD01000013.1"/>
</dbReference>
<reference evidence="12" key="1">
    <citation type="submission" date="2016-10" db="EMBL/GenBank/DDBJ databases">
        <authorList>
            <person name="Varghese N."/>
            <person name="Submissions S."/>
        </authorList>
    </citation>
    <scope>NUCLEOTIDE SEQUENCE [LARGE SCALE GENOMIC DNA]</scope>
    <source>
        <strain evidence="12">CGMCC 4.3516</strain>
    </source>
</reference>
<dbReference type="Proteomes" id="UP000198949">
    <property type="component" value="Unassembled WGS sequence"/>
</dbReference>
<dbReference type="SUPFAM" id="SSF51445">
    <property type="entry name" value="(Trans)glycosidases"/>
    <property type="match status" value="1"/>
</dbReference>
<dbReference type="InterPro" id="IPR013738">
    <property type="entry name" value="Beta_galactosidase_Trimer"/>
</dbReference>
<proteinExistence type="inferred from homology"/>
<evidence type="ECO:0000313" key="12">
    <source>
        <dbReference type="Proteomes" id="UP000198949"/>
    </source>
</evidence>
<keyword evidence="6" id="KW-0862">Zinc</keyword>
<dbReference type="CDD" id="cd03143">
    <property type="entry name" value="A4_beta-galactosidase_middle_domain"/>
    <property type="match status" value="1"/>
</dbReference>
<dbReference type="GO" id="GO:0046872">
    <property type="term" value="F:metal ion binding"/>
    <property type="evidence" value="ECO:0007669"/>
    <property type="project" value="UniProtKB-KW"/>
</dbReference>
<evidence type="ECO:0000259" key="8">
    <source>
        <dbReference type="Pfam" id="PF02449"/>
    </source>
</evidence>
<dbReference type="EC" id="3.2.1.23" evidence="3"/>
<feature type="domain" description="Beta-galactosidase C-terminal" evidence="10">
    <location>
        <begin position="651"/>
        <end position="700"/>
    </location>
</feature>
<name>A0A1G7AHB5_9ACTN</name>
<comment type="catalytic activity">
    <reaction evidence="1">
        <text>Hydrolysis of terminal non-reducing beta-D-galactose residues in beta-D-galactosides.</text>
        <dbReference type="EC" id="3.2.1.23"/>
    </reaction>
</comment>
<accession>A0A1G7AHB5</accession>
<gene>
    <name evidence="11" type="ORF">SAMN05216270_113142</name>
</gene>
<dbReference type="AlphaFoldDB" id="A0A1G7AHB5"/>
<evidence type="ECO:0000259" key="9">
    <source>
        <dbReference type="Pfam" id="PF08532"/>
    </source>
</evidence>
<organism evidence="11 12">
    <name type="scientific">Glycomyces harbinensis</name>
    <dbReference type="NCBI Taxonomy" id="58114"/>
    <lineage>
        <taxon>Bacteria</taxon>
        <taxon>Bacillati</taxon>
        <taxon>Actinomycetota</taxon>
        <taxon>Actinomycetes</taxon>
        <taxon>Glycomycetales</taxon>
        <taxon>Glycomycetaceae</taxon>
        <taxon>Glycomyces</taxon>
    </lineage>
</organism>
<keyword evidence="5" id="KW-0378">Hydrolase</keyword>
<dbReference type="PANTHER" id="PTHR36447:SF2">
    <property type="entry name" value="BETA-GALACTOSIDASE YESZ"/>
    <property type="match status" value="1"/>
</dbReference>
<evidence type="ECO:0000256" key="1">
    <source>
        <dbReference type="ARBA" id="ARBA00001412"/>
    </source>
</evidence>
<dbReference type="GO" id="GO:0006012">
    <property type="term" value="P:galactose metabolic process"/>
    <property type="evidence" value="ECO:0007669"/>
    <property type="project" value="InterPro"/>
</dbReference>
<evidence type="ECO:0000256" key="6">
    <source>
        <dbReference type="ARBA" id="ARBA00022833"/>
    </source>
</evidence>
<dbReference type="Pfam" id="PF08533">
    <property type="entry name" value="Glyco_hydro_42C"/>
    <property type="match status" value="1"/>
</dbReference>
<dbReference type="SUPFAM" id="SSF52317">
    <property type="entry name" value="Class I glutamine amidotransferase-like"/>
    <property type="match status" value="1"/>
</dbReference>
<comment type="similarity">
    <text evidence="2">Belongs to the glycosyl hydrolase 42 family.</text>
</comment>
<feature type="domain" description="Beta-galactosidase trimerisation" evidence="9">
    <location>
        <begin position="415"/>
        <end position="630"/>
    </location>
</feature>
<evidence type="ECO:0000256" key="3">
    <source>
        <dbReference type="ARBA" id="ARBA00012756"/>
    </source>
</evidence>
<dbReference type="InterPro" id="IPR003476">
    <property type="entry name" value="Glyco_hydro_42"/>
</dbReference>
<dbReference type="Pfam" id="PF08532">
    <property type="entry name" value="Glyco_hydro_42M"/>
    <property type="match status" value="1"/>
</dbReference>
<protein>
    <recommendedName>
        <fullName evidence="3">beta-galactosidase</fullName>
        <ecNumber evidence="3">3.2.1.23</ecNumber>
    </recommendedName>
</protein>